<dbReference type="Pfam" id="PF07931">
    <property type="entry name" value="CPT"/>
    <property type="match status" value="1"/>
</dbReference>
<reference evidence="3 4" key="1">
    <citation type="journal article" date="2014" name="Mol. Biol. Evol.">
        <title>Massive expansion of Ubiquitination-related gene families within the Chlamydiae.</title>
        <authorList>
            <person name="Domman D."/>
            <person name="Collingro A."/>
            <person name="Lagkouvardos I."/>
            <person name="Gehre L."/>
            <person name="Weinmaier T."/>
            <person name="Rattei T."/>
            <person name="Subtil A."/>
            <person name="Horn M."/>
        </authorList>
    </citation>
    <scope>NUCLEOTIDE SEQUENCE [LARGE SCALE GENOMIC DNA]</scope>
    <source>
        <strain evidence="3 4">OEW1</strain>
    </source>
</reference>
<evidence type="ECO:0000313" key="4">
    <source>
        <dbReference type="Proteomes" id="UP000031307"/>
    </source>
</evidence>
<dbReference type="EC" id="2.7.1.-" evidence="3"/>
<feature type="active site" evidence="1">
    <location>
        <position position="36"/>
    </location>
</feature>
<dbReference type="Gene3D" id="3.40.50.300">
    <property type="entry name" value="P-loop containing nucleotide triphosphate hydrolases"/>
    <property type="match status" value="1"/>
</dbReference>
<name>A0A0C1C9F3_9BACT</name>
<dbReference type="EMBL" id="JSAM01000073">
    <property type="protein sequence ID" value="KIA77625.1"/>
    <property type="molecule type" value="Genomic_DNA"/>
</dbReference>
<gene>
    <name evidence="3" type="ORF">DB43_GD00560</name>
</gene>
<dbReference type="AlphaFoldDB" id="A0A0C1C9F3"/>
<dbReference type="Proteomes" id="UP000031307">
    <property type="component" value="Unassembled WGS sequence"/>
</dbReference>
<protein>
    <submittedName>
        <fullName evidence="3">Chloramphenicol 3-O phosphotransferase</fullName>
        <ecNumber evidence="3">2.7.1.-</ecNumber>
    </submittedName>
</protein>
<feature type="binding site" evidence="2">
    <location>
        <begin position="9"/>
        <end position="16"/>
    </location>
    <ligand>
        <name>ATP</name>
        <dbReference type="ChEBI" id="CHEBI:30616"/>
    </ligand>
</feature>
<dbReference type="SUPFAM" id="SSF52540">
    <property type="entry name" value="P-loop containing nucleoside triphosphate hydrolases"/>
    <property type="match status" value="1"/>
</dbReference>
<organism evidence="3 4">
    <name type="scientific">Parachlamydia acanthamoebae</name>
    <dbReference type="NCBI Taxonomy" id="83552"/>
    <lineage>
        <taxon>Bacteria</taxon>
        <taxon>Pseudomonadati</taxon>
        <taxon>Chlamydiota</taxon>
        <taxon>Chlamydiia</taxon>
        <taxon>Parachlamydiales</taxon>
        <taxon>Parachlamydiaceae</taxon>
        <taxon>Parachlamydia</taxon>
    </lineage>
</organism>
<proteinExistence type="predicted"/>
<dbReference type="InterPro" id="IPR012853">
    <property type="entry name" value="CPT"/>
</dbReference>
<evidence type="ECO:0000256" key="1">
    <source>
        <dbReference type="PIRSR" id="PIRSR007531-1"/>
    </source>
</evidence>
<dbReference type="PATRIC" id="fig|83552.4.peg.1267"/>
<dbReference type="PIRSF" id="PIRSF007531">
    <property type="entry name" value="CPT"/>
    <property type="match status" value="1"/>
</dbReference>
<dbReference type="OMA" id="DPWLAFG"/>
<evidence type="ECO:0000256" key="2">
    <source>
        <dbReference type="PIRSR" id="PIRSR007531-2"/>
    </source>
</evidence>
<evidence type="ECO:0000313" key="3">
    <source>
        <dbReference type="EMBL" id="KIA77625.1"/>
    </source>
</evidence>
<dbReference type="InterPro" id="IPR027417">
    <property type="entry name" value="P-loop_NTPase"/>
</dbReference>
<keyword evidence="3" id="KW-0808">Transferase</keyword>
<accession>A0A0C1C9F3</accession>
<comment type="caution">
    <text evidence="3">The sequence shown here is derived from an EMBL/GenBank/DDBJ whole genome shotgun (WGS) entry which is preliminary data.</text>
</comment>
<dbReference type="GO" id="GO:0016740">
    <property type="term" value="F:transferase activity"/>
    <property type="evidence" value="ECO:0007669"/>
    <property type="project" value="UniProtKB-KW"/>
</dbReference>
<dbReference type="RefSeq" id="WP_013925159.1">
    <property type="nucleotide sequence ID" value="NZ_JSAM01000073.1"/>
</dbReference>
<dbReference type="GO" id="GO:0005524">
    <property type="term" value="F:ATP binding"/>
    <property type="evidence" value="ECO:0007669"/>
    <property type="project" value="InterPro"/>
</dbReference>
<sequence length="196" mass="21960">MSKIIYLNGPSSSGKTTVAKALQNAFIEPYLHISLDKMIGFMPEKINNWEGGAAPLGFSWRPAVDPTGHPIYKIHAGPFADKISRTLKDVAILLVSQQYNLIIDDVAFGILEVGEWKQALKDYPVLYVGVTTPLDILEKRERLRGNRFAGGARGQYFKVHENVAYDLEIDTHAQSLEENIEKIKQAFSEKENSKQV</sequence>